<dbReference type="Proteomes" id="UP000192328">
    <property type="component" value="Unassembled WGS sequence"/>
</dbReference>
<proteinExistence type="predicted"/>
<protein>
    <submittedName>
        <fullName evidence="1">Probable Zinc-ribbon domain-containing protein</fullName>
    </submittedName>
</protein>
<sequence length="732" mass="84434">MSHVIQGMNDLKTQRPDLLKDWDYDLNADVSPEQISIGSEKKVWWKCNKGHSYQLSVGQKAHGQGCTLCAGKTCVTGINDLATMRPDLLEEWDYSSNGPIDPRTIYYRSYTSVQWRCALGHTWSTKIVTRTEQGAGCPVCSGNTILAGFNDLLSGFPEVASEWDYGKNGFLLPSMVARFSTKRVWWKCKECNYEWKAQVANRTRNKSGCPNCKRYSHTSFPEQALFFYCRQAYPNAVNGYRYSLSNKRSELDVYIPELKTGIEYDGVAWHKNDHSFTRDLKKYESCQKEGIRLIRVSEFQLEQDHQACDAFVFRKSNDMRSLQAVIEDVLHILEVDSVDVDVIRDRDFIMSLYINVQKEKSLAFCYPEIARQWLYEKNGDVTPEKVNSTTDKWFWWKCDKGHEWRNPVVRRTSAHSGCPYCSGKKLLKGYNDLETRYPEVAKWWDNEKNVPLRACDIMPGSVKYYWWICEKGHSYQCKPNVKTGKGTGCPICSNSMIVSGINSFADLYPKHYAFWNKDLNEGVCPDKISAGSMKTCYWKCSVGHLWKEKVAAFSRRKPECPFCSGLWLLTGFNDLETEHPDLIMDWDYDKNTIKPSEVRSNSTVPAYWKCHSCGYEWRNQIRRRAIDGAACPICCYTDKVVTSRMKTLLSSGRSLAERFPEIAAEWDYDNNNGRTPENVTFGSNLMASWICPKGHKYKARVTDRTGKKKCGCSYCRYEKASQSMKKKKYNKR</sequence>
<evidence type="ECO:0000313" key="1">
    <source>
        <dbReference type="EMBL" id="SMC58696.1"/>
    </source>
</evidence>
<accession>A0AC61PL64</accession>
<keyword evidence="2" id="KW-1185">Reference proteome</keyword>
<dbReference type="EMBL" id="FWXZ01000002">
    <property type="protein sequence ID" value="SMC58696.1"/>
    <property type="molecule type" value="Genomic_DNA"/>
</dbReference>
<name>A0AC61PL64_9FIRM</name>
<gene>
    <name evidence="1" type="ORF">SAMN06297397_1576</name>
</gene>
<organism evidence="1 2">
    <name type="scientific">Aristaeella lactis</name>
    <dbReference type="NCBI Taxonomy" id="3046383"/>
    <lineage>
        <taxon>Bacteria</taxon>
        <taxon>Bacillati</taxon>
        <taxon>Bacillota</taxon>
        <taxon>Clostridia</taxon>
        <taxon>Eubacteriales</taxon>
        <taxon>Aristaeellaceae</taxon>
        <taxon>Aristaeella</taxon>
    </lineage>
</organism>
<comment type="caution">
    <text evidence="1">The sequence shown here is derived from an EMBL/GenBank/DDBJ whole genome shotgun (WGS) entry which is preliminary data.</text>
</comment>
<evidence type="ECO:0000313" key="2">
    <source>
        <dbReference type="Proteomes" id="UP000192328"/>
    </source>
</evidence>
<reference evidence="1" key="1">
    <citation type="submission" date="2017-04" db="EMBL/GenBank/DDBJ databases">
        <authorList>
            <person name="Varghese N."/>
            <person name="Submissions S."/>
        </authorList>
    </citation>
    <scope>NUCLEOTIDE SEQUENCE</scope>
    <source>
        <strain evidence="1">WTE2008</strain>
    </source>
</reference>